<keyword evidence="4 6" id="KW-1133">Transmembrane helix</keyword>
<dbReference type="Proteomes" id="UP000635142">
    <property type="component" value="Unassembled WGS sequence"/>
</dbReference>
<feature type="transmembrane region" description="Helical" evidence="6">
    <location>
        <begin position="291"/>
        <end position="312"/>
    </location>
</feature>
<feature type="transmembrane region" description="Helical" evidence="6">
    <location>
        <begin position="93"/>
        <end position="111"/>
    </location>
</feature>
<evidence type="ECO:0000256" key="1">
    <source>
        <dbReference type="ARBA" id="ARBA00004651"/>
    </source>
</evidence>
<proteinExistence type="predicted"/>
<dbReference type="InterPro" id="IPR018076">
    <property type="entry name" value="T2SS_GspF_dom"/>
</dbReference>
<keyword evidence="5 6" id="KW-0472">Membrane</keyword>
<evidence type="ECO:0000256" key="5">
    <source>
        <dbReference type="ARBA" id="ARBA00023136"/>
    </source>
</evidence>
<reference evidence="8" key="1">
    <citation type="submission" date="2020-08" db="EMBL/GenBank/DDBJ databases">
        <title>Sulfitobacter aestuariivivens sp. nov., isolated from a tidal flat.</title>
        <authorList>
            <person name="Park S."/>
            <person name="Yoon J.-H."/>
        </authorList>
    </citation>
    <scope>NUCLEOTIDE SEQUENCE</scope>
    <source>
        <strain evidence="8">TSTF-M16</strain>
    </source>
</reference>
<dbReference type="EMBL" id="JACTAG010000005">
    <property type="protein sequence ID" value="MBD3666215.1"/>
    <property type="molecule type" value="Genomic_DNA"/>
</dbReference>
<comment type="subcellular location">
    <subcellularLocation>
        <location evidence="1">Cell membrane</location>
        <topology evidence="1">Multi-pass membrane protein</topology>
    </subcellularLocation>
</comment>
<sequence length="320" mass="35581">MFENPYVFYGLIFAAALLSIDTLLRAVSTIRRANSDVANRLEALRQTKGAENAFGELLKRRGIGGRDGEQTLGGWFNQLIAQTGREYSMPRRIVSVAFLCLVGYILGALFVTQNTTYLVVFALIFGFGSAILLLIMMRRNRIKVFTAQLAPAIDIIVRSLNAGHPLTTSIALVSREMPDPIGSEFGILSDQMTFGSELEQAMLNMYDRVGADELNMVTVSVSVQRGTGGNLAEILENLAQMIRDRLMIRAKIRAISAEGRITAWIMLLFPFGLFYMLLFMVPVYFDPVWESGYGGIVVGVCLALIFFGMIVIRRLVNFDF</sequence>
<evidence type="ECO:0000256" key="2">
    <source>
        <dbReference type="ARBA" id="ARBA00022475"/>
    </source>
</evidence>
<keyword evidence="2" id="KW-1003">Cell membrane</keyword>
<dbReference type="RefSeq" id="WP_191077245.1">
    <property type="nucleotide sequence ID" value="NZ_JACTAG010000005.1"/>
</dbReference>
<protein>
    <submittedName>
        <fullName evidence="8">Type II secretion system F family protein</fullName>
    </submittedName>
</protein>
<dbReference type="PANTHER" id="PTHR35007:SF1">
    <property type="entry name" value="PILUS ASSEMBLY PROTEIN"/>
    <property type="match status" value="1"/>
</dbReference>
<evidence type="ECO:0000256" key="4">
    <source>
        <dbReference type="ARBA" id="ARBA00022989"/>
    </source>
</evidence>
<evidence type="ECO:0000256" key="3">
    <source>
        <dbReference type="ARBA" id="ARBA00022692"/>
    </source>
</evidence>
<comment type="caution">
    <text evidence="8">The sequence shown here is derived from an EMBL/GenBank/DDBJ whole genome shotgun (WGS) entry which is preliminary data.</text>
</comment>
<dbReference type="GO" id="GO:0005886">
    <property type="term" value="C:plasma membrane"/>
    <property type="evidence" value="ECO:0007669"/>
    <property type="project" value="UniProtKB-SubCell"/>
</dbReference>
<evidence type="ECO:0000256" key="6">
    <source>
        <dbReference type="SAM" id="Phobius"/>
    </source>
</evidence>
<dbReference type="PANTHER" id="PTHR35007">
    <property type="entry name" value="INTEGRAL MEMBRANE PROTEIN-RELATED"/>
    <property type="match status" value="1"/>
</dbReference>
<dbReference type="AlphaFoldDB" id="A0A927D747"/>
<evidence type="ECO:0000259" key="7">
    <source>
        <dbReference type="Pfam" id="PF00482"/>
    </source>
</evidence>
<keyword evidence="9" id="KW-1185">Reference proteome</keyword>
<feature type="domain" description="Type II secretion system protein GspF" evidence="7">
    <location>
        <begin position="153"/>
        <end position="278"/>
    </location>
</feature>
<evidence type="ECO:0000313" key="9">
    <source>
        <dbReference type="Proteomes" id="UP000635142"/>
    </source>
</evidence>
<keyword evidence="3 6" id="KW-0812">Transmembrane</keyword>
<accession>A0A927D747</accession>
<feature type="transmembrane region" description="Helical" evidence="6">
    <location>
        <begin position="117"/>
        <end position="136"/>
    </location>
</feature>
<dbReference type="InterPro" id="IPR042094">
    <property type="entry name" value="T2SS_GspF_sf"/>
</dbReference>
<gene>
    <name evidence="8" type="ORF">H9Q16_19955</name>
</gene>
<name>A0A927D747_9RHOB</name>
<feature type="transmembrane region" description="Helical" evidence="6">
    <location>
        <begin position="6"/>
        <end position="24"/>
    </location>
</feature>
<dbReference type="Gene3D" id="1.20.81.30">
    <property type="entry name" value="Type II secretion system (T2SS), domain F"/>
    <property type="match status" value="1"/>
</dbReference>
<feature type="transmembrane region" description="Helical" evidence="6">
    <location>
        <begin position="261"/>
        <end position="285"/>
    </location>
</feature>
<evidence type="ECO:0000313" key="8">
    <source>
        <dbReference type="EMBL" id="MBD3666215.1"/>
    </source>
</evidence>
<organism evidence="8 9">
    <name type="scientific">Sulfitobacter aestuariivivens</name>
    <dbReference type="NCBI Taxonomy" id="2766981"/>
    <lineage>
        <taxon>Bacteria</taxon>
        <taxon>Pseudomonadati</taxon>
        <taxon>Pseudomonadota</taxon>
        <taxon>Alphaproteobacteria</taxon>
        <taxon>Rhodobacterales</taxon>
        <taxon>Roseobacteraceae</taxon>
        <taxon>Sulfitobacter</taxon>
    </lineage>
</organism>
<dbReference type="Pfam" id="PF00482">
    <property type="entry name" value="T2SSF"/>
    <property type="match status" value="1"/>
</dbReference>